<dbReference type="Pfam" id="PF11157">
    <property type="entry name" value="DUF2937"/>
    <property type="match status" value="1"/>
</dbReference>
<dbReference type="EMBL" id="CP000302">
    <property type="protein sequence ID" value="ABE53571.1"/>
    <property type="molecule type" value="Genomic_DNA"/>
</dbReference>
<feature type="transmembrane region" description="Helical" evidence="1">
    <location>
        <begin position="136"/>
        <end position="158"/>
    </location>
</feature>
<dbReference type="eggNOG" id="ENOG50310Z1">
    <property type="taxonomic scope" value="Bacteria"/>
</dbReference>
<protein>
    <recommendedName>
        <fullName evidence="4">DUF2937 domain-containing protein</fullName>
    </recommendedName>
</protein>
<evidence type="ECO:0000313" key="2">
    <source>
        <dbReference type="EMBL" id="ABE53571.1"/>
    </source>
</evidence>
<accession>Q12SK5</accession>
<proteinExistence type="predicted"/>
<keyword evidence="1" id="KW-1133">Transmembrane helix</keyword>
<dbReference type="Proteomes" id="UP000001982">
    <property type="component" value="Chromosome"/>
</dbReference>
<organism evidence="2 3">
    <name type="scientific">Shewanella denitrificans (strain OS217 / ATCC BAA-1090 / DSM 15013)</name>
    <dbReference type="NCBI Taxonomy" id="318161"/>
    <lineage>
        <taxon>Bacteria</taxon>
        <taxon>Pseudomonadati</taxon>
        <taxon>Pseudomonadota</taxon>
        <taxon>Gammaproteobacteria</taxon>
        <taxon>Alteromonadales</taxon>
        <taxon>Shewanellaceae</taxon>
        <taxon>Shewanella</taxon>
    </lineage>
</organism>
<dbReference type="OrthoDB" id="7021410at2"/>
<evidence type="ECO:0008006" key="4">
    <source>
        <dbReference type="Google" id="ProtNLM"/>
    </source>
</evidence>
<reference evidence="2 3" key="1">
    <citation type="submission" date="2006-03" db="EMBL/GenBank/DDBJ databases">
        <title>Complete sequence of Shewanella denitrificans OS217.</title>
        <authorList>
            <consortium name="US DOE Joint Genome Institute"/>
            <person name="Copeland A."/>
            <person name="Lucas S."/>
            <person name="Lapidus A."/>
            <person name="Barry K."/>
            <person name="Detter J.C."/>
            <person name="Glavina del Rio T."/>
            <person name="Hammon N."/>
            <person name="Israni S."/>
            <person name="Dalin E."/>
            <person name="Tice H."/>
            <person name="Pitluck S."/>
            <person name="Brettin T."/>
            <person name="Bruce D."/>
            <person name="Han C."/>
            <person name="Tapia R."/>
            <person name="Gilna P."/>
            <person name="Kiss H."/>
            <person name="Schmutz J."/>
            <person name="Larimer F."/>
            <person name="Land M."/>
            <person name="Hauser L."/>
            <person name="Kyrpides N."/>
            <person name="Lykidis A."/>
            <person name="Richardson P."/>
        </authorList>
    </citation>
    <scope>NUCLEOTIDE SEQUENCE [LARGE SCALE GENOMIC DNA]</scope>
    <source>
        <strain evidence="3">OS217 / ATCC BAA-1090 / DSM 15013</strain>
    </source>
</reference>
<dbReference type="HOGENOM" id="CLU_1538750_0_0_6"/>
<sequence>MIKNVIDKLVFGIALIFALQLPLLADHYQQYLSGQYQATKWQVDGYEMTAKMHQFPNARAMIARHLQLDEPSVKTDAKQKLATLELFDELSLGMDIFNRGNLFEQLVFMFNPKRVDALIETSKNFTLGIPLDPAGLSFGLVLGLLLNLLIMLPATLLFSKRKA</sequence>
<dbReference type="RefSeq" id="WP_011494738.1">
    <property type="nucleotide sequence ID" value="NC_007954.1"/>
</dbReference>
<dbReference type="AlphaFoldDB" id="Q12SK5"/>
<dbReference type="KEGG" id="sdn:Sden_0275"/>
<keyword evidence="1" id="KW-0472">Membrane</keyword>
<dbReference type="InterPro" id="IPR022584">
    <property type="entry name" value="DUF2937"/>
</dbReference>
<evidence type="ECO:0000256" key="1">
    <source>
        <dbReference type="SAM" id="Phobius"/>
    </source>
</evidence>
<gene>
    <name evidence="2" type="ordered locus">Sden_0275</name>
</gene>
<name>Q12SK5_SHEDO</name>
<keyword evidence="1" id="KW-0812">Transmembrane</keyword>
<evidence type="ECO:0000313" key="3">
    <source>
        <dbReference type="Proteomes" id="UP000001982"/>
    </source>
</evidence>
<keyword evidence="3" id="KW-1185">Reference proteome</keyword>